<accession>A0A645EPE9</accession>
<sequence>MREWYRNELKKLIPPIINKWEKATKIEVSDWQVKLMKTKWGSCNIEDRKIWINLELIHKPIHCLEYIILHEMVHLVERHHNERFQYYMDSYMPNWKYIRAELNKLPVSHADWEY</sequence>
<gene>
    <name evidence="2" type="ORF">SDC9_150919</name>
</gene>
<comment type="caution">
    <text evidence="2">The sequence shown here is derived from an EMBL/GenBank/DDBJ whole genome shotgun (WGS) entry which is preliminary data.</text>
</comment>
<reference evidence="2" key="1">
    <citation type="submission" date="2019-08" db="EMBL/GenBank/DDBJ databases">
        <authorList>
            <person name="Kucharzyk K."/>
            <person name="Murdoch R.W."/>
            <person name="Higgins S."/>
            <person name="Loffler F."/>
        </authorList>
    </citation>
    <scope>NUCLEOTIDE SEQUENCE</scope>
</reference>
<dbReference type="CDD" id="cd07344">
    <property type="entry name" value="M48_yhfN_like"/>
    <property type="match status" value="1"/>
</dbReference>
<proteinExistence type="predicted"/>
<dbReference type="PANTHER" id="PTHR30399:SF1">
    <property type="entry name" value="UTP PYROPHOSPHATASE"/>
    <property type="match status" value="1"/>
</dbReference>
<feature type="domain" description="YgjP-like metallopeptidase" evidence="1">
    <location>
        <begin position="1"/>
        <end position="104"/>
    </location>
</feature>
<organism evidence="2">
    <name type="scientific">bioreactor metagenome</name>
    <dbReference type="NCBI Taxonomy" id="1076179"/>
    <lineage>
        <taxon>unclassified sequences</taxon>
        <taxon>metagenomes</taxon>
        <taxon>ecological metagenomes</taxon>
    </lineage>
</organism>
<evidence type="ECO:0000259" key="1">
    <source>
        <dbReference type="Pfam" id="PF01863"/>
    </source>
</evidence>
<dbReference type="EMBL" id="VSSQ01049616">
    <property type="protein sequence ID" value="MPN03687.1"/>
    <property type="molecule type" value="Genomic_DNA"/>
</dbReference>
<name>A0A645EPE9_9ZZZZ</name>
<dbReference type="PANTHER" id="PTHR30399">
    <property type="entry name" value="UNCHARACTERIZED PROTEIN YGJP"/>
    <property type="match status" value="1"/>
</dbReference>
<dbReference type="InterPro" id="IPR053136">
    <property type="entry name" value="UTP_pyrophosphatase-like"/>
</dbReference>
<protein>
    <recommendedName>
        <fullName evidence="1">YgjP-like metallopeptidase domain-containing protein</fullName>
    </recommendedName>
</protein>
<dbReference type="AlphaFoldDB" id="A0A645EPE9"/>
<dbReference type="InterPro" id="IPR002725">
    <property type="entry name" value="YgjP-like_metallopeptidase"/>
</dbReference>
<evidence type="ECO:0000313" key="2">
    <source>
        <dbReference type="EMBL" id="MPN03687.1"/>
    </source>
</evidence>
<dbReference type="Pfam" id="PF01863">
    <property type="entry name" value="YgjP-like"/>
    <property type="match status" value="1"/>
</dbReference>
<dbReference type="Gene3D" id="3.30.2010.10">
    <property type="entry name" value="Metalloproteases ('zincins'), catalytic domain"/>
    <property type="match status" value="1"/>
</dbReference>